<dbReference type="AlphaFoldDB" id="A0A8H3FAH6"/>
<dbReference type="InterPro" id="IPR007577">
    <property type="entry name" value="GlycoTrfase_DXD_sugar-bd_CS"/>
</dbReference>
<dbReference type="Proteomes" id="UP000664203">
    <property type="component" value="Unassembled WGS sequence"/>
</dbReference>
<reference evidence="2" key="1">
    <citation type="submission" date="2021-03" db="EMBL/GenBank/DDBJ databases">
        <authorList>
            <person name="Tagirdzhanova G."/>
        </authorList>
    </citation>
    <scope>NUCLEOTIDE SEQUENCE</scope>
</reference>
<gene>
    <name evidence="2" type="ORF">ALECFALPRED_001702</name>
</gene>
<dbReference type="EMBL" id="CAJPDR010000142">
    <property type="protein sequence ID" value="CAF9921061.1"/>
    <property type="molecule type" value="Genomic_DNA"/>
</dbReference>
<proteinExistence type="inferred from homology"/>
<sequence length="324" mass="36327">MGIEKFSNVPLAKILKVTSVVRRRPLRCLIWTFLFILYVHYITCRPSVDLVSPKPPPLADIPTKIWQVFFNYTPIDAYTDSIQTWITKNQDYQYTLVSAAGANAFALKYYANRREILRPYLSLRVPVLRSDLLRYMLLESEGGVYSDLDTAALKPVSQWIPLTLRPSVRAVVGIEYDRGGEGEAYPGMGGSRLQFCQWTMAASRGHPLMSRVVTDVVEALQVLAIKNETTIAELRPSDEEVVQLSGPVIWTRAVLKTLAEATGTEMSYRNFTGMKEPRVFGDVMVLPINGFGTGQLHSGSVRAGSKDALVRHGWKGSWKHGWSN</sequence>
<dbReference type="Gene3D" id="3.90.550.20">
    <property type="match status" value="1"/>
</dbReference>
<dbReference type="PANTHER" id="PTHR31834:SF8">
    <property type="entry name" value="TRANSFERASE, PUTATIVE (AFU_ORTHOLOGUE AFUA_6G14040)-RELATED"/>
    <property type="match status" value="1"/>
</dbReference>
<comment type="caution">
    <text evidence="2">The sequence shown here is derived from an EMBL/GenBank/DDBJ whole genome shotgun (WGS) entry which is preliminary data.</text>
</comment>
<evidence type="ECO:0008006" key="4">
    <source>
        <dbReference type="Google" id="ProtNLM"/>
    </source>
</evidence>
<evidence type="ECO:0000256" key="1">
    <source>
        <dbReference type="ARBA" id="ARBA00009003"/>
    </source>
</evidence>
<comment type="similarity">
    <text evidence="1">Belongs to the glycosyltransferase 32 family.</text>
</comment>
<dbReference type="Pfam" id="PF04488">
    <property type="entry name" value="Gly_transf_sug"/>
    <property type="match status" value="1"/>
</dbReference>
<dbReference type="OrthoDB" id="409543at2759"/>
<keyword evidence="3" id="KW-1185">Reference proteome</keyword>
<evidence type="ECO:0000313" key="2">
    <source>
        <dbReference type="EMBL" id="CAF9921061.1"/>
    </source>
</evidence>
<dbReference type="PANTHER" id="PTHR31834">
    <property type="entry name" value="INITIATION-SPECIFIC ALPHA-1,6-MANNOSYLTRANSFERASE"/>
    <property type="match status" value="1"/>
</dbReference>
<protein>
    <recommendedName>
        <fullName evidence="4">Initiation-specific alpha-1,6-mannosyltransferase</fullName>
    </recommendedName>
</protein>
<organism evidence="2 3">
    <name type="scientific">Alectoria fallacina</name>
    <dbReference type="NCBI Taxonomy" id="1903189"/>
    <lineage>
        <taxon>Eukaryota</taxon>
        <taxon>Fungi</taxon>
        <taxon>Dikarya</taxon>
        <taxon>Ascomycota</taxon>
        <taxon>Pezizomycotina</taxon>
        <taxon>Lecanoromycetes</taxon>
        <taxon>OSLEUM clade</taxon>
        <taxon>Lecanoromycetidae</taxon>
        <taxon>Lecanorales</taxon>
        <taxon>Lecanorineae</taxon>
        <taxon>Parmeliaceae</taxon>
        <taxon>Alectoria</taxon>
    </lineage>
</organism>
<dbReference type="GO" id="GO:0000136">
    <property type="term" value="C:mannan polymerase complex"/>
    <property type="evidence" value="ECO:0007669"/>
    <property type="project" value="TreeGrafter"/>
</dbReference>
<dbReference type="GO" id="GO:0000009">
    <property type="term" value="F:alpha-1,6-mannosyltransferase activity"/>
    <property type="evidence" value="ECO:0007669"/>
    <property type="project" value="InterPro"/>
</dbReference>
<dbReference type="SUPFAM" id="SSF53448">
    <property type="entry name" value="Nucleotide-diphospho-sugar transferases"/>
    <property type="match status" value="1"/>
</dbReference>
<dbReference type="GO" id="GO:0006487">
    <property type="term" value="P:protein N-linked glycosylation"/>
    <property type="evidence" value="ECO:0007669"/>
    <property type="project" value="TreeGrafter"/>
</dbReference>
<name>A0A8H3FAH6_9LECA</name>
<dbReference type="InterPro" id="IPR029044">
    <property type="entry name" value="Nucleotide-diphossugar_trans"/>
</dbReference>
<dbReference type="InterPro" id="IPR039367">
    <property type="entry name" value="Och1-like"/>
</dbReference>
<accession>A0A8H3FAH6</accession>
<evidence type="ECO:0000313" key="3">
    <source>
        <dbReference type="Proteomes" id="UP000664203"/>
    </source>
</evidence>